<reference evidence="8" key="1">
    <citation type="submission" date="2023-07" db="EMBL/GenBank/DDBJ databases">
        <title>Genomic Encyclopedia of Type Strains, Phase IV (KMG-IV): sequencing the most valuable type-strain genomes for metagenomic binning, comparative biology and taxonomic classification.</title>
        <authorList>
            <person name="Goeker M."/>
        </authorList>
    </citation>
    <scope>NUCLEOTIDE SEQUENCE [LARGE SCALE GENOMIC DNA]</scope>
    <source>
        <strain evidence="8">DSM 21204</strain>
    </source>
</reference>
<evidence type="ECO:0000256" key="6">
    <source>
        <dbReference type="HAMAP-Rule" id="MF_01363"/>
    </source>
</evidence>
<dbReference type="PANTHER" id="PTHR21349">
    <property type="entry name" value="50S RIBOSOMAL PROTEIN L21"/>
    <property type="match status" value="1"/>
</dbReference>
<dbReference type="SUPFAM" id="SSF141091">
    <property type="entry name" value="L21p-like"/>
    <property type="match status" value="1"/>
</dbReference>
<dbReference type="InterPro" id="IPR001787">
    <property type="entry name" value="Ribosomal_bL21"/>
</dbReference>
<dbReference type="NCBIfam" id="TIGR00061">
    <property type="entry name" value="L21"/>
    <property type="match status" value="1"/>
</dbReference>
<evidence type="ECO:0000313" key="9">
    <source>
        <dbReference type="Proteomes" id="UP001240643"/>
    </source>
</evidence>
<sequence>MSAVFVIGGQQYSAKEGDVLYVNTLGAKEGELVRFDRVLMANNKIGKPTIAGASVTCQVLKHGRQKKIHIIKFISQKHHMKRQGHRQGYTKLVVKEIKA</sequence>
<name>A0ABU0LZQ6_9BACT</name>
<protein>
    <recommendedName>
        <fullName evidence="6">Large ribosomal subunit protein bL21</fullName>
    </recommendedName>
</protein>
<evidence type="ECO:0000256" key="4">
    <source>
        <dbReference type="ARBA" id="ARBA00022980"/>
    </source>
</evidence>
<dbReference type="EMBL" id="JAUSWO010000001">
    <property type="protein sequence ID" value="MDQ0514078.1"/>
    <property type="molecule type" value="Genomic_DNA"/>
</dbReference>
<dbReference type="HAMAP" id="MF_01363">
    <property type="entry name" value="Ribosomal_bL21"/>
    <property type="match status" value="1"/>
</dbReference>
<evidence type="ECO:0000256" key="5">
    <source>
        <dbReference type="ARBA" id="ARBA00023274"/>
    </source>
</evidence>
<comment type="function">
    <text evidence="6 7">This protein binds to 23S rRNA in the presence of protein L20.</text>
</comment>
<evidence type="ECO:0000256" key="2">
    <source>
        <dbReference type="ARBA" id="ARBA00022730"/>
    </source>
</evidence>
<accession>A0ABU0LZQ6</accession>
<dbReference type="PANTHER" id="PTHR21349:SF0">
    <property type="entry name" value="LARGE RIBOSOMAL SUBUNIT PROTEIN BL21M"/>
    <property type="match status" value="1"/>
</dbReference>
<dbReference type="RefSeq" id="WP_256547231.1">
    <property type="nucleotide sequence ID" value="NZ_CP101809.1"/>
</dbReference>
<comment type="similarity">
    <text evidence="1 6 7">Belongs to the bacterial ribosomal protein bL21 family.</text>
</comment>
<dbReference type="InterPro" id="IPR018258">
    <property type="entry name" value="Ribosomal_bL21_CS"/>
</dbReference>
<comment type="subunit">
    <text evidence="6">Part of the 50S ribosomal subunit. Contacts protein L20.</text>
</comment>
<dbReference type="InterPro" id="IPR028909">
    <property type="entry name" value="bL21-like"/>
</dbReference>
<organism evidence="8 9">
    <name type="scientific">Mycoplasmoides fastidiosum</name>
    <dbReference type="NCBI Taxonomy" id="92758"/>
    <lineage>
        <taxon>Bacteria</taxon>
        <taxon>Bacillati</taxon>
        <taxon>Mycoplasmatota</taxon>
        <taxon>Mycoplasmoidales</taxon>
        <taxon>Mycoplasmoidaceae</taxon>
        <taxon>Mycoplasmoides</taxon>
    </lineage>
</organism>
<gene>
    <name evidence="6" type="primary">rplU</name>
    <name evidence="8" type="ORF">J2Z62_000516</name>
</gene>
<comment type="caution">
    <text evidence="8">The sequence shown here is derived from an EMBL/GenBank/DDBJ whole genome shotgun (WGS) entry which is preliminary data.</text>
</comment>
<evidence type="ECO:0000256" key="1">
    <source>
        <dbReference type="ARBA" id="ARBA00008563"/>
    </source>
</evidence>
<evidence type="ECO:0000256" key="7">
    <source>
        <dbReference type="RuleBase" id="RU000562"/>
    </source>
</evidence>
<dbReference type="InterPro" id="IPR036164">
    <property type="entry name" value="bL21-like_sf"/>
</dbReference>
<keyword evidence="2 6" id="KW-0699">rRNA-binding</keyword>
<dbReference type="Pfam" id="PF00829">
    <property type="entry name" value="Ribosomal_L21p"/>
    <property type="match status" value="1"/>
</dbReference>
<dbReference type="GO" id="GO:0005840">
    <property type="term" value="C:ribosome"/>
    <property type="evidence" value="ECO:0007669"/>
    <property type="project" value="UniProtKB-KW"/>
</dbReference>
<evidence type="ECO:0000256" key="3">
    <source>
        <dbReference type="ARBA" id="ARBA00022884"/>
    </source>
</evidence>
<keyword evidence="3 6" id="KW-0694">RNA-binding</keyword>
<keyword evidence="5 6" id="KW-0687">Ribonucleoprotein</keyword>
<dbReference type="Proteomes" id="UP001240643">
    <property type="component" value="Unassembled WGS sequence"/>
</dbReference>
<keyword evidence="4 6" id="KW-0689">Ribosomal protein</keyword>
<keyword evidence="9" id="KW-1185">Reference proteome</keyword>
<dbReference type="PROSITE" id="PS01169">
    <property type="entry name" value="RIBOSOMAL_L21"/>
    <property type="match status" value="1"/>
</dbReference>
<evidence type="ECO:0000313" key="8">
    <source>
        <dbReference type="EMBL" id="MDQ0514078.1"/>
    </source>
</evidence>
<proteinExistence type="inferred from homology"/>